<dbReference type="InterPro" id="IPR056798">
    <property type="entry name" value="ADH_Fe_C"/>
</dbReference>
<reference evidence="4 5" key="1">
    <citation type="submission" date="2018-03" db="EMBL/GenBank/DDBJ databases">
        <authorList>
            <person name="Keele B.F."/>
        </authorList>
    </citation>
    <scope>NUCLEOTIDE SEQUENCE [LARGE SCALE GENOMIC DNA]</scope>
    <source>
        <strain evidence="4 5">CECT 8599</strain>
    </source>
</reference>
<keyword evidence="5" id="KW-1185">Reference proteome</keyword>
<evidence type="ECO:0000259" key="3">
    <source>
        <dbReference type="Pfam" id="PF25137"/>
    </source>
</evidence>
<evidence type="ECO:0000259" key="2">
    <source>
        <dbReference type="Pfam" id="PF00465"/>
    </source>
</evidence>
<dbReference type="Gene3D" id="1.20.1090.10">
    <property type="entry name" value="Dehydroquinate synthase-like - alpha domain"/>
    <property type="match status" value="1"/>
</dbReference>
<dbReference type="Gene3D" id="3.40.50.1970">
    <property type="match status" value="1"/>
</dbReference>
<dbReference type="EMBL" id="OMOR01000001">
    <property type="protein sequence ID" value="SPH19640.1"/>
    <property type="molecule type" value="Genomic_DNA"/>
</dbReference>
<name>A0A2R8B9C6_9RHOB</name>
<sequence length="381" mass="38917">MMSAPFSFACPTKVHFGVGTHRDILDFLPQNAARVVVVKGASDGASAPLRAILDTGEFTVDIVTCRVEPTVETVNDALGQLGSQPVDCVVVCGGGSAIDTGKALTLALDRGRALSDADFGQFHAHGRAITLIVLPTTAGTGAEVTSNAVLGSAQTTAKVSLRGPALQPDIAIVDPSLMLSAPRKVALFSGLDAVVQNIEAHTSSAATPFSCALTTPAVGASIAAVRQVMEAPDEDAWTRLAWSSLSSGLALANGGLGVAHGLASVLGGAYQAPHGALCGRLLAPTLRANLASEEASTDIQGRIRFCIDAIAQVFAPVDVSDPLSGFEQWVQIQGLPRLAHWGVMANDIPALAQAGVQASSSKKNAVPLGPADLAQILEAAL</sequence>
<dbReference type="PANTHER" id="PTHR11496:SF83">
    <property type="entry name" value="HYDROXYACID-OXOACID TRANSHYDROGENASE, MITOCHONDRIAL"/>
    <property type="match status" value="1"/>
</dbReference>
<evidence type="ECO:0000313" key="5">
    <source>
        <dbReference type="Proteomes" id="UP000244880"/>
    </source>
</evidence>
<dbReference type="EC" id="1.1.1.244" evidence="4"/>
<dbReference type="InterPro" id="IPR039697">
    <property type="entry name" value="Alcohol_dehydrogenase_Fe"/>
</dbReference>
<dbReference type="SUPFAM" id="SSF56796">
    <property type="entry name" value="Dehydroquinate synthase-like"/>
    <property type="match status" value="1"/>
</dbReference>
<dbReference type="GO" id="GO:0046872">
    <property type="term" value="F:metal ion binding"/>
    <property type="evidence" value="ECO:0007669"/>
    <property type="project" value="InterPro"/>
</dbReference>
<protein>
    <submittedName>
        <fullName evidence="4">NAD-dependent methanol dehydrogenase</fullName>
        <ecNumber evidence="4">1.1.1.244</ecNumber>
    </submittedName>
</protein>
<dbReference type="PANTHER" id="PTHR11496">
    <property type="entry name" value="ALCOHOL DEHYDROGENASE"/>
    <property type="match status" value="1"/>
</dbReference>
<proteinExistence type="predicted"/>
<dbReference type="Proteomes" id="UP000244880">
    <property type="component" value="Unassembled WGS sequence"/>
</dbReference>
<accession>A0A2R8B9C6</accession>
<gene>
    <name evidence="4" type="primary">mdh_1</name>
    <name evidence="4" type="ORF">ASD8599_00375</name>
</gene>
<evidence type="ECO:0000313" key="4">
    <source>
        <dbReference type="EMBL" id="SPH19640.1"/>
    </source>
</evidence>
<dbReference type="AlphaFoldDB" id="A0A2R8B9C6"/>
<evidence type="ECO:0000256" key="1">
    <source>
        <dbReference type="ARBA" id="ARBA00023002"/>
    </source>
</evidence>
<dbReference type="PROSITE" id="PS00913">
    <property type="entry name" value="ADH_IRON_1"/>
    <property type="match status" value="1"/>
</dbReference>
<dbReference type="Pfam" id="PF25137">
    <property type="entry name" value="ADH_Fe_C"/>
    <property type="match status" value="1"/>
</dbReference>
<dbReference type="InterPro" id="IPR018211">
    <property type="entry name" value="ADH_Fe_CS"/>
</dbReference>
<dbReference type="InterPro" id="IPR001670">
    <property type="entry name" value="ADH_Fe/GldA"/>
</dbReference>
<dbReference type="Pfam" id="PF00465">
    <property type="entry name" value="Fe-ADH"/>
    <property type="match status" value="1"/>
</dbReference>
<feature type="domain" description="Alcohol dehydrogenase iron-type/glycerol dehydrogenase GldA" evidence="2">
    <location>
        <begin position="11"/>
        <end position="175"/>
    </location>
</feature>
<organism evidence="4 5">
    <name type="scientific">Ascidiaceihabitans donghaensis</name>
    <dbReference type="NCBI Taxonomy" id="1510460"/>
    <lineage>
        <taxon>Bacteria</taxon>
        <taxon>Pseudomonadati</taxon>
        <taxon>Pseudomonadota</taxon>
        <taxon>Alphaproteobacteria</taxon>
        <taxon>Rhodobacterales</taxon>
        <taxon>Paracoccaceae</taxon>
        <taxon>Ascidiaceihabitans</taxon>
    </lineage>
</organism>
<keyword evidence="1 4" id="KW-0560">Oxidoreductase</keyword>
<dbReference type="GO" id="GO:0050093">
    <property type="term" value="F:methanol dehydrogenase (NAD+) activity"/>
    <property type="evidence" value="ECO:0007669"/>
    <property type="project" value="UniProtKB-EC"/>
</dbReference>
<dbReference type="OrthoDB" id="9815791at2"/>
<feature type="domain" description="Fe-containing alcohol dehydrogenase-like C-terminal" evidence="3">
    <location>
        <begin position="189"/>
        <end position="381"/>
    </location>
</feature>